<evidence type="ECO:0000313" key="2">
    <source>
        <dbReference type="Proteomes" id="UP000298652"/>
    </source>
</evidence>
<dbReference type="Gramene" id="TKW15595">
    <property type="protein sequence ID" value="TKW15595"/>
    <property type="gene ID" value="SEVIR_5G248250v2"/>
</dbReference>
<dbReference type="Proteomes" id="UP000298652">
    <property type="component" value="Chromosome 5"/>
</dbReference>
<organism evidence="1 2">
    <name type="scientific">Setaria viridis</name>
    <name type="common">Green bristlegrass</name>
    <name type="synonym">Setaria italica subsp. viridis</name>
    <dbReference type="NCBI Taxonomy" id="4556"/>
    <lineage>
        <taxon>Eukaryota</taxon>
        <taxon>Viridiplantae</taxon>
        <taxon>Streptophyta</taxon>
        <taxon>Embryophyta</taxon>
        <taxon>Tracheophyta</taxon>
        <taxon>Spermatophyta</taxon>
        <taxon>Magnoliopsida</taxon>
        <taxon>Liliopsida</taxon>
        <taxon>Poales</taxon>
        <taxon>Poaceae</taxon>
        <taxon>PACMAD clade</taxon>
        <taxon>Panicoideae</taxon>
        <taxon>Panicodae</taxon>
        <taxon>Paniceae</taxon>
        <taxon>Cenchrinae</taxon>
        <taxon>Setaria</taxon>
    </lineage>
</organism>
<keyword evidence="2" id="KW-1185">Reference proteome</keyword>
<gene>
    <name evidence="1" type="ORF">SEVIR_5G248250v2</name>
</gene>
<sequence>MYVRLRVAFPCLCASFLPSPVAPPISPSLALCSATFSPPPIHPLLPPRRALQAAAAVSQLQITILSVAAETALCRATPIKPNTIISIASGIMAVPFPLISGSCKVTRIEGRRHRSIRNVGRDIMLDFAGLASQNHGAMAILKNNCGVHVVGWRLGTVFAGAHKWAVNLSYSWRLLFRLHKLERE</sequence>
<evidence type="ECO:0000313" key="1">
    <source>
        <dbReference type="EMBL" id="TKW15595.1"/>
    </source>
</evidence>
<accession>A0A4U6UKH4</accession>
<proteinExistence type="predicted"/>
<protein>
    <submittedName>
        <fullName evidence="1">Uncharacterized protein</fullName>
    </submittedName>
</protein>
<reference evidence="1" key="1">
    <citation type="submission" date="2019-03" db="EMBL/GenBank/DDBJ databases">
        <title>WGS assembly of Setaria viridis.</title>
        <authorList>
            <person name="Huang P."/>
            <person name="Jenkins J."/>
            <person name="Grimwood J."/>
            <person name="Barry K."/>
            <person name="Healey A."/>
            <person name="Mamidi S."/>
            <person name="Sreedasyam A."/>
            <person name="Shu S."/>
            <person name="Feldman M."/>
            <person name="Wu J."/>
            <person name="Yu Y."/>
            <person name="Chen C."/>
            <person name="Johnson J."/>
            <person name="Rokhsar D."/>
            <person name="Baxter I."/>
            <person name="Schmutz J."/>
            <person name="Brutnell T."/>
            <person name="Kellogg E."/>
        </authorList>
    </citation>
    <scope>NUCLEOTIDE SEQUENCE [LARGE SCALE GENOMIC DNA]</scope>
</reference>
<dbReference type="AlphaFoldDB" id="A0A4U6UKH4"/>
<name>A0A4U6UKH4_SETVI</name>
<dbReference type="EMBL" id="CM016556">
    <property type="protein sequence ID" value="TKW15595.1"/>
    <property type="molecule type" value="Genomic_DNA"/>
</dbReference>